<accession>A0A7D8AN94</accession>
<dbReference type="Pfam" id="PF06081">
    <property type="entry name" value="ArAE_1"/>
    <property type="match status" value="1"/>
</dbReference>
<evidence type="ECO:0000256" key="3">
    <source>
        <dbReference type="ARBA" id="ARBA00022692"/>
    </source>
</evidence>
<evidence type="ECO:0000256" key="2">
    <source>
        <dbReference type="ARBA" id="ARBA00022475"/>
    </source>
</evidence>
<evidence type="ECO:0000256" key="5">
    <source>
        <dbReference type="ARBA" id="ARBA00023136"/>
    </source>
</evidence>
<protein>
    <submittedName>
        <fullName evidence="8">FUSC family protein</fullName>
    </submittedName>
</protein>
<feature type="transmembrane region" description="Helical" evidence="7">
    <location>
        <begin position="99"/>
        <end position="117"/>
    </location>
</feature>
<evidence type="ECO:0000256" key="7">
    <source>
        <dbReference type="SAM" id="Phobius"/>
    </source>
</evidence>
<keyword evidence="2" id="KW-1003">Cell membrane</keyword>
<feature type="transmembrane region" description="Helical" evidence="7">
    <location>
        <begin position="50"/>
        <end position="68"/>
    </location>
</feature>
<keyword evidence="3 7" id="KW-0812">Transmembrane</keyword>
<dbReference type="GO" id="GO:0005886">
    <property type="term" value="C:plasma membrane"/>
    <property type="evidence" value="ECO:0007669"/>
    <property type="project" value="UniProtKB-SubCell"/>
</dbReference>
<name>A0A7D8AN94_9MICO</name>
<dbReference type="EMBL" id="CP043732">
    <property type="protein sequence ID" value="QMU98667.1"/>
    <property type="molecule type" value="Genomic_DNA"/>
</dbReference>
<feature type="transmembrane region" description="Helical" evidence="7">
    <location>
        <begin position="75"/>
        <end position="93"/>
    </location>
</feature>
<reference evidence="8 9" key="1">
    <citation type="journal article" date="2020" name="Front. Microbiol.">
        <title>Design of Bacterial Strain-Specific qPCR Assays Using NGS Data and Publicly Available Resources and Its Application to Track Biocontrol Strains.</title>
        <authorList>
            <person name="Hernandez I."/>
            <person name="Sant C."/>
            <person name="Martinez R."/>
            <person name="Fernandez C."/>
        </authorList>
    </citation>
    <scope>NUCLEOTIDE SEQUENCE [LARGE SCALE GENOMIC DNA]</scope>
    <source>
        <strain evidence="8 9">B24</strain>
    </source>
</reference>
<dbReference type="InterPro" id="IPR010343">
    <property type="entry name" value="ArAE_1"/>
</dbReference>
<feature type="compositionally biased region" description="Basic and acidic residues" evidence="6">
    <location>
        <begin position="221"/>
        <end position="230"/>
    </location>
</feature>
<organism evidence="8 9">
    <name type="scientific">Microbacterium esteraromaticum</name>
    <dbReference type="NCBI Taxonomy" id="57043"/>
    <lineage>
        <taxon>Bacteria</taxon>
        <taxon>Bacillati</taxon>
        <taxon>Actinomycetota</taxon>
        <taxon>Actinomycetes</taxon>
        <taxon>Micrococcales</taxon>
        <taxon>Microbacteriaceae</taxon>
        <taxon>Microbacterium</taxon>
    </lineage>
</organism>
<proteinExistence type="predicted"/>
<gene>
    <name evidence="8" type="ORF">FVO59_08470</name>
</gene>
<dbReference type="AlphaFoldDB" id="A0A7D8AN94"/>
<sequence>MRASLSTVRPSLRGAVTRARLLFAAKTALAVAVAWLIAPHMPGVTDDYPYYAPFGALISMYPTLMSSFRSGLQTLLGLGVGIGLAALVLLTVGPSVWSIIGVVGIGVLVSGTGWFGIGREYIPMAALFVLIIGGADAEDYSLGYVTQTAVGVVVGLLVNLIIPPAPLVSEAAGRIDAFQQRLAAHLDDIAAALTEKWPPERDGWMQDAGALAETSRSLRDALAEADESRRGNPRAWRGRADTSEEHARLEVLVEVAHQIRDVSGCLSDTINGRPSAFPLDPELVEPLSRACSAVADVLGAEAGEAVELHVRASDAVQTLLRAVHARSIEMDAVAGPGVLSAMHLQRILGMLAPADGDDAQRDVAQPDEADPQRSE</sequence>
<keyword evidence="4 7" id="KW-1133">Transmembrane helix</keyword>
<feature type="region of interest" description="Disordered" evidence="6">
    <location>
        <begin position="355"/>
        <end position="375"/>
    </location>
</feature>
<evidence type="ECO:0000256" key="1">
    <source>
        <dbReference type="ARBA" id="ARBA00004651"/>
    </source>
</evidence>
<evidence type="ECO:0000313" key="8">
    <source>
        <dbReference type="EMBL" id="QMU98667.1"/>
    </source>
</evidence>
<feature type="region of interest" description="Disordered" evidence="6">
    <location>
        <begin position="221"/>
        <end position="241"/>
    </location>
</feature>
<feature type="transmembrane region" description="Helical" evidence="7">
    <location>
        <begin position="21"/>
        <end position="38"/>
    </location>
</feature>
<evidence type="ECO:0000256" key="6">
    <source>
        <dbReference type="SAM" id="MobiDB-lite"/>
    </source>
</evidence>
<dbReference type="Proteomes" id="UP000515708">
    <property type="component" value="Chromosome"/>
</dbReference>
<comment type="subcellular location">
    <subcellularLocation>
        <location evidence="1">Cell membrane</location>
        <topology evidence="1">Multi-pass membrane protein</topology>
    </subcellularLocation>
</comment>
<evidence type="ECO:0000313" key="9">
    <source>
        <dbReference type="Proteomes" id="UP000515708"/>
    </source>
</evidence>
<evidence type="ECO:0000256" key="4">
    <source>
        <dbReference type="ARBA" id="ARBA00022989"/>
    </source>
</evidence>
<keyword evidence="5 7" id="KW-0472">Membrane</keyword>